<dbReference type="RefSeq" id="WP_059060489.1">
    <property type="nucleotide sequence ID" value="NZ_LN879502.1"/>
</dbReference>
<dbReference type="InParanoid" id="A0A0U5JFE7"/>
<protein>
    <submittedName>
        <fullName evidence="1">PEBP family protein</fullName>
    </submittedName>
</protein>
<dbReference type="PANTHER" id="PTHR30289:SF1">
    <property type="entry name" value="PEBP (PHOSPHATIDYLETHANOLAMINE-BINDING PROTEIN) FAMILY PROTEIN"/>
    <property type="match status" value="1"/>
</dbReference>
<evidence type="ECO:0000313" key="1">
    <source>
        <dbReference type="EMBL" id="CUI16470.1"/>
    </source>
</evidence>
<dbReference type="PATRIC" id="fig|389348.3.peg.925"/>
<dbReference type="FunCoup" id="A0A0U5JFE7">
    <property type="interactions" value="88"/>
</dbReference>
<dbReference type="PANTHER" id="PTHR30289">
    <property type="entry name" value="UNCHARACTERIZED PROTEIN YBCL-RELATED"/>
    <property type="match status" value="1"/>
</dbReference>
<dbReference type="AlphaFoldDB" id="A0A0U5JFE7"/>
<keyword evidence="2" id="KW-1185">Reference proteome</keyword>
<dbReference type="InterPro" id="IPR036610">
    <property type="entry name" value="PEBP-like_sf"/>
</dbReference>
<dbReference type="Proteomes" id="UP000069902">
    <property type="component" value="Chromosome cPNK"/>
</dbReference>
<dbReference type="Gene3D" id="3.90.280.10">
    <property type="entry name" value="PEBP-like"/>
    <property type="match status" value="1"/>
</dbReference>
<organism evidence="1 2">
    <name type="scientific">Candidatus Protochlamydia naegleriophila</name>
    <dbReference type="NCBI Taxonomy" id="389348"/>
    <lineage>
        <taxon>Bacteria</taxon>
        <taxon>Pseudomonadati</taxon>
        <taxon>Chlamydiota</taxon>
        <taxon>Chlamydiia</taxon>
        <taxon>Parachlamydiales</taxon>
        <taxon>Parachlamydiaceae</taxon>
        <taxon>Candidatus Protochlamydia</taxon>
    </lineage>
</organism>
<dbReference type="CDD" id="cd00865">
    <property type="entry name" value="PEBP_bact_arch"/>
    <property type="match status" value="1"/>
</dbReference>
<dbReference type="STRING" id="389348.PNK_0845"/>
<reference evidence="2" key="1">
    <citation type="submission" date="2015-09" db="EMBL/GenBank/DDBJ databases">
        <authorList>
            <person name="Bertelli C."/>
        </authorList>
    </citation>
    <scope>NUCLEOTIDE SEQUENCE [LARGE SCALE GENOMIC DNA]</scope>
    <source>
        <strain evidence="2">KNic</strain>
    </source>
</reference>
<evidence type="ECO:0000313" key="2">
    <source>
        <dbReference type="Proteomes" id="UP000069902"/>
    </source>
</evidence>
<dbReference type="InterPro" id="IPR008914">
    <property type="entry name" value="PEBP"/>
</dbReference>
<dbReference type="SUPFAM" id="SSF49777">
    <property type="entry name" value="PEBP-like"/>
    <property type="match status" value="1"/>
</dbReference>
<dbReference type="KEGG" id="pnl:PNK_0845"/>
<proteinExistence type="predicted"/>
<accession>A0A0U5JFE7</accession>
<dbReference type="InterPro" id="IPR005247">
    <property type="entry name" value="YbhB_YbcL/LppC-like"/>
</dbReference>
<sequence>MIIESVFESQHPIPSKYTGDGADISPPLKFLQLPSSAKSLALIVDDPDAPRGTFDHWIVWNIPPRLEELSEGAPELRVSVESKQGINGFGQSIYRGPAPPPGKPHRYFFKLYALDQELSIPEGSKKTDVEEAMKGHIIERAELIGTYQR</sequence>
<dbReference type="NCBIfam" id="TIGR00481">
    <property type="entry name" value="YbhB/YbcL family Raf kinase inhibitor-like protein"/>
    <property type="match status" value="1"/>
</dbReference>
<dbReference type="EMBL" id="LN879502">
    <property type="protein sequence ID" value="CUI16470.1"/>
    <property type="molecule type" value="Genomic_DNA"/>
</dbReference>
<name>A0A0U5JFE7_9BACT</name>
<gene>
    <name evidence="1" type="ORF">PNK_0845</name>
</gene>
<dbReference type="Pfam" id="PF01161">
    <property type="entry name" value="PBP"/>
    <property type="match status" value="1"/>
</dbReference>